<dbReference type="Gene3D" id="3.10.450.50">
    <property type="match status" value="2"/>
</dbReference>
<dbReference type="PANTHER" id="PTHR38436:SF1">
    <property type="entry name" value="ESTER CYCLASE"/>
    <property type="match status" value="1"/>
</dbReference>
<dbReference type="OrthoDB" id="2769928at2"/>
<dbReference type="SUPFAM" id="SSF54427">
    <property type="entry name" value="NTF2-like"/>
    <property type="match status" value="2"/>
</dbReference>
<accession>A0A6I4UJ61</accession>
<reference evidence="2 3" key="1">
    <citation type="submission" date="2019-12" db="EMBL/GenBank/DDBJ databases">
        <title>Genomic-based taxomic classification of the family Erythrobacteraceae.</title>
        <authorList>
            <person name="Xu L."/>
        </authorList>
    </citation>
    <scope>NUCLEOTIDE SEQUENCE [LARGE SCALE GENOMIC DNA]</scope>
    <source>
        <strain evidence="2 3">JCM 10282</strain>
    </source>
</reference>
<dbReference type="Proteomes" id="UP000548685">
    <property type="component" value="Unassembled WGS sequence"/>
</dbReference>
<protein>
    <submittedName>
        <fullName evidence="1">Ester cyclase</fullName>
    </submittedName>
</protein>
<evidence type="ECO:0000313" key="1">
    <source>
        <dbReference type="EMBL" id="MBB3774981.1"/>
    </source>
</evidence>
<comment type="caution">
    <text evidence="2">The sequence shown here is derived from an EMBL/GenBank/DDBJ whole genome shotgun (WGS) entry which is preliminary data.</text>
</comment>
<dbReference type="InterPro" id="IPR009959">
    <property type="entry name" value="Cyclase_SnoaL-like"/>
</dbReference>
<evidence type="ECO:0000313" key="3">
    <source>
        <dbReference type="Proteomes" id="UP000430021"/>
    </source>
</evidence>
<keyword evidence="4" id="KW-1185">Reference proteome</keyword>
<dbReference type="Proteomes" id="UP000430021">
    <property type="component" value="Unassembled WGS sequence"/>
</dbReference>
<dbReference type="InterPro" id="IPR032710">
    <property type="entry name" value="NTF2-like_dom_sf"/>
</dbReference>
<dbReference type="GO" id="GO:0030638">
    <property type="term" value="P:polyketide metabolic process"/>
    <property type="evidence" value="ECO:0007669"/>
    <property type="project" value="InterPro"/>
</dbReference>
<proteinExistence type="predicted"/>
<organism evidence="2 3">
    <name type="scientific">Erythrobacter ramosus</name>
    <dbReference type="NCBI Taxonomy" id="35811"/>
    <lineage>
        <taxon>Bacteria</taxon>
        <taxon>Pseudomonadati</taxon>
        <taxon>Pseudomonadota</taxon>
        <taxon>Alphaproteobacteria</taxon>
        <taxon>Sphingomonadales</taxon>
        <taxon>Erythrobacteraceae</taxon>
        <taxon>Erythrobacter/Porphyrobacter group</taxon>
        <taxon>Erythrobacter</taxon>
    </lineage>
</organism>
<name>A0A6I4UJ61_9SPHN</name>
<dbReference type="AlphaFoldDB" id="A0A6I4UJ61"/>
<dbReference type="RefSeq" id="WP_160759520.1">
    <property type="nucleotide sequence ID" value="NZ_BAAADZ010000002.1"/>
</dbReference>
<dbReference type="EMBL" id="WTYB01000001">
    <property type="protein sequence ID" value="MXP37379.1"/>
    <property type="molecule type" value="Genomic_DNA"/>
</dbReference>
<sequence>MPEPVMRVAITDIDAMMAPGPERRMALPGFADEFVDFPHYIIRITERIWHDRKVELCLDWYSEDCAIHTLAGPITGAQTVVDNTWATLAAFPDRRLDGDNVIWSDEGDGSFLSSHLITSKMTNLGDSDFGPATGKRVLVRTIADCLCRENRIVEEWLVRDNLALVEQLGFDPQAVAERQAAADAARGRSLIEVLAPYHAEALAAPDAAPQSEAAQVAVGLLRAVWQEGDNAKARSLSDFRLGAWVPGGRFLYGPDQIAEFAAPLRAAFGRRARLRIEHIAEVPYLGEARDVAVRWSLAGWHEGEGHYGTPTGAPLLIMAVSHFRVIGDRVREEVTIWDDIAVLRQVAGHARG</sequence>
<evidence type="ECO:0000313" key="2">
    <source>
        <dbReference type="EMBL" id="MXP37379.1"/>
    </source>
</evidence>
<dbReference type="Pfam" id="PF07366">
    <property type="entry name" value="SnoaL"/>
    <property type="match status" value="2"/>
</dbReference>
<reference evidence="1 4" key="2">
    <citation type="submission" date="2020-08" db="EMBL/GenBank/DDBJ databases">
        <title>Genomic Encyclopedia of Type Strains, Phase IV (KMG-IV): sequencing the most valuable type-strain genomes for metagenomic binning, comparative biology and taxonomic classification.</title>
        <authorList>
            <person name="Goeker M."/>
        </authorList>
    </citation>
    <scope>NUCLEOTIDE SEQUENCE [LARGE SCALE GENOMIC DNA]</scope>
    <source>
        <strain evidence="1 4">DSM 8510</strain>
    </source>
</reference>
<dbReference type="PANTHER" id="PTHR38436">
    <property type="entry name" value="POLYKETIDE CYCLASE SNOAL-LIKE DOMAIN"/>
    <property type="match status" value="1"/>
</dbReference>
<gene>
    <name evidence="1" type="ORF">FHS52_000924</name>
    <name evidence="2" type="ORF">GRI59_01970</name>
</gene>
<evidence type="ECO:0000313" key="4">
    <source>
        <dbReference type="Proteomes" id="UP000548685"/>
    </source>
</evidence>
<dbReference type="EMBL" id="JACICE010000001">
    <property type="protein sequence ID" value="MBB3774981.1"/>
    <property type="molecule type" value="Genomic_DNA"/>
</dbReference>